<evidence type="ECO:0000259" key="16">
    <source>
        <dbReference type="Pfam" id="PF07687"/>
    </source>
</evidence>
<keyword evidence="8 15" id="KW-0378">Hydrolase</keyword>
<comment type="cofactor">
    <cofactor evidence="15">
        <name>Zn(2+)</name>
        <dbReference type="ChEBI" id="CHEBI:29105"/>
    </cofactor>
    <cofactor evidence="15">
        <name>Co(2+)</name>
        <dbReference type="ChEBI" id="CHEBI:48828"/>
    </cofactor>
    <text evidence="15">Binds 2 Zn(2+) or Co(2+) ions per subunit.</text>
</comment>
<dbReference type="UniPathway" id="UPA00034">
    <property type="reaction ID" value="UER00021"/>
</dbReference>
<feature type="domain" description="Peptidase M20 dimerisation" evidence="16">
    <location>
        <begin position="182"/>
        <end position="289"/>
    </location>
</feature>
<dbReference type="InterPro" id="IPR001261">
    <property type="entry name" value="ArgE/DapE_CS"/>
</dbReference>
<comment type="subunit">
    <text evidence="3 15">Homodimer.</text>
</comment>
<dbReference type="Gene3D" id="3.40.630.10">
    <property type="entry name" value="Zn peptidases"/>
    <property type="match status" value="2"/>
</dbReference>
<dbReference type="InterPro" id="IPR005941">
    <property type="entry name" value="DapE_proteobac"/>
</dbReference>
<evidence type="ECO:0000256" key="15">
    <source>
        <dbReference type="HAMAP-Rule" id="MF_01690"/>
    </source>
</evidence>
<keyword evidence="7 15" id="KW-0479">Metal-binding</keyword>
<evidence type="ECO:0000256" key="3">
    <source>
        <dbReference type="ARBA" id="ARBA00011738"/>
    </source>
</evidence>
<dbReference type="AlphaFoldDB" id="A0A1T1HFM9"/>
<comment type="similarity">
    <text evidence="2 15">Belongs to the peptidase M20A family. DapE subfamily.</text>
</comment>
<dbReference type="InterPro" id="IPR011650">
    <property type="entry name" value="Peptidase_M20_dimer"/>
</dbReference>
<feature type="binding site" evidence="15">
    <location>
        <position position="355"/>
    </location>
    <ligand>
        <name>Zn(2+)</name>
        <dbReference type="ChEBI" id="CHEBI:29105"/>
        <label>2</label>
    </ligand>
</feature>
<name>A0A1T1HFM9_OCELI</name>
<evidence type="ECO:0000256" key="12">
    <source>
        <dbReference type="ARBA" id="ARBA00023285"/>
    </source>
</evidence>
<dbReference type="PANTHER" id="PTHR43808:SF31">
    <property type="entry name" value="N-ACETYL-L-CITRULLINE DEACETYLASE"/>
    <property type="match status" value="1"/>
</dbReference>
<evidence type="ECO:0000256" key="14">
    <source>
        <dbReference type="ARBA" id="ARBA00051301"/>
    </source>
</evidence>
<evidence type="ECO:0000313" key="18">
    <source>
        <dbReference type="Proteomes" id="UP000190064"/>
    </source>
</evidence>
<dbReference type="GO" id="GO:0019877">
    <property type="term" value="P:diaminopimelate biosynthetic process"/>
    <property type="evidence" value="ECO:0007669"/>
    <property type="project" value="UniProtKB-UniRule"/>
</dbReference>
<evidence type="ECO:0000256" key="8">
    <source>
        <dbReference type="ARBA" id="ARBA00022801"/>
    </source>
</evidence>
<evidence type="ECO:0000256" key="2">
    <source>
        <dbReference type="ARBA" id="ARBA00006746"/>
    </source>
</evidence>
<keyword evidence="18" id="KW-1185">Reference proteome</keyword>
<comment type="pathway">
    <text evidence="1 15">Amino-acid biosynthesis; L-lysine biosynthesis via DAP pathway; LL-2,6-diaminopimelate from (S)-tetrahydrodipicolinate (succinylase route): step 3/3.</text>
</comment>
<dbReference type="InterPro" id="IPR050072">
    <property type="entry name" value="Peptidase_M20A"/>
</dbReference>
<dbReference type="NCBIfam" id="TIGR01246">
    <property type="entry name" value="dapE_proteo"/>
    <property type="match status" value="1"/>
</dbReference>
<evidence type="ECO:0000256" key="7">
    <source>
        <dbReference type="ARBA" id="ARBA00022723"/>
    </source>
</evidence>
<dbReference type="CDD" id="cd03891">
    <property type="entry name" value="M20_DapE_proteobac"/>
    <property type="match status" value="1"/>
</dbReference>
<dbReference type="FunFam" id="3.30.70.360:FF:000011">
    <property type="entry name" value="Succinyl-diaminopimelate desuccinylase"/>
    <property type="match status" value="1"/>
</dbReference>
<organism evidence="17 18">
    <name type="scientific">Oceanospirillum linum</name>
    <dbReference type="NCBI Taxonomy" id="966"/>
    <lineage>
        <taxon>Bacteria</taxon>
        <taxon>Pseudomonadati</taxon>
        <taxon>Pseudomonadota</taxon>
        <taxon>Gammaproteobacteria</taxon>
        <taxon>Oceanospirillales</taxon>
        <taxon>Oceanospirillaceae</taxon>
        <taxon>Oceanospirillum</taxon>
    </lineage>
</organism>
<keyword evidence="10 15" id="KW-0220">Diaminopimelate biosynthesis</keyword>
<keyword evidence="11 15" id="KW-0457">Lysine biosynthesis</keyword>
<evidence type="ECO:0000256" key="5">
    <source>
        <dbReference type="ARBA" id="ARBA00022391"/>
    </source>
</evidence>
<evidence type="ECO:0000256" key="4">
    <source>
        <dbReference type="ARBA" id="ARBA00011921"/>
    </source>
</evidence>
<feature type="binding site" evidence="15">
    <location>
        <position position="72"/>
    </location>
    <ligand>
        <name>Zn(2+)</name>
        <dbReference type="ChEBI" id="CHEBI:29105"/>
        <label>1</label>
    </ligand>
</feature>
<dbReference type="InterPro" id="IPR036264">
    <property type="entry name" value="Bact_exopeptidase_dim_dom"/>
</dbReference>
<dbReference type="SUPFAM" id="SSF55031">
    <property type="entry name" value="Bacterial exopeptidase dimerisation domain"/>
    <property type="match status" value="1"/>
</dbReference>
<keyword evidence="9 15" id="KW-0862">Zinc</keyword>
<comment type="caution">
    <text evidence="17">The sequence shown here is derived from an EMBL/GenBank/DDBJ whole genome shotgun (WGS) entry which is preliminary data.</text>
</comment>
<dbReference type="GO" id="GO:0006526">
    <property type="term" value="P:L-arginine biosynthetic process"/>
    <property type="evidence" value="ECO:0007669"/>
    <property type="project" value="TreeGrafter"/>
</dbReference>
<proteinExistence type="inferred from homology"/>
<dbReference type="RefSeq" id="WP_077243091.1">
    <property type="nucleotide sequence ID" value="NZ_FXTS01000004.1"/>
</dbReference>
<keyword evidence="6 15" id="KW-0028">Amino-acid biosynthesis</keyword>
<comment type="function">
    <text evidence="15">Catalyzes the hydrolysis of N-succinyl-L,L-diaminopimelic acid (SDAP), forming succinate and LL-2,6-diaminopimelate (DAP), an intermediate involved in the bacterial biosynthesis of lysine and meso-diaminopimelic acid, an essential component of bacterial cell walls.</text>
</comment>
<dbReference type="Pfam" id="PF01546">
    <property type="entry name" value="Peptidase_M20"/>
    <property type="match status" value="1"/>
</dbReference>
<dbReference type="STRING" id="966.BTA35_0203960"/>
<feature type="binding site" evidence="15">
    <location>
        <position position="169"/>
    </location>
    <ligand>
        <name>Zn(2+)</name>
        <dbReference type="ChEBI" id="CHEBI:29105"/>
        <label>1</label>
    </ligand>
</feature>
<dbReference type="Proteomes" id="UP000190064">
    <property type="component" value="Unassembled WGS sequence"/>
</dbReference>
<dbReference type="NCBIfam" id="NF009557">
    <property type="entry name" value="PRK13009.1"/>
    <property type="match status" value="1"/>
</dbReference>
<evidence type="ECO:0000256" key="9">
    <source>
        <dbReference type="ARBA" id="ARBA00022833"/>
    </source>
</evidence>
<evidence type="ECO:0000256" key="6">
    <source>
        <dbReference type="ARBA" id="ARBA00022605"/>
    </source>
</evidence>
<dbReference type="GO" id="GO:0050897">
    <property type="term" value="F:cobalt ion binding"/>
    <property type="evidence" value="ECO:0007669"/>
    <property type="project" value="UniProtKB-UniRule"/>
</dbReference>
<dbReference type="EMBL" id="MTSD02000001">
    <property type="protein sequence ID" value="OOV88649.1"/>
    <property type="molecule type" value="Genomic_DNA"/>
</dbReference>
<evidence type="ECO:0000256" key="1">
    <source>
        <dbReference type="ARBA" id="ARBA00005130"/>
    </source>
</evidence>
<feature type="binding site" evidence="15">
    <location>
        <position position="106"/>
    </location>
    <ligand>
        <name>Zn(2+)</name>
        <dbReference type="ChEBI" id="CHEBI:29105"/>
        <label>1</label>
    </ligand>
</feature>
<feature type="binding site" evidence="15">
    <location>
        <position position="106"/>
    </location>
    <ligand>
        <name>Zn(2+)</name>
        <dbReference type="ChEBI" id="CHEBI:29105"/>
        <label>2</label>
    </ligand>
</feature>
<dbReference type="PROSITE" id="PS00758">
    <property type="entry name" value="ARGE_DAPE_CPG2_1"/>
    <property type="match status" value="1"/>
</dbReference>
<evidence type="ECO:0000256" key="11">
    <source>
        <dbReference type="ARBA" id="ARBA00023154"/>
    </source>
</evidence>
<evidence type="ECO:0000256" key="13">
    <source>
        <dbReference type="ARBA" id="ARBA00031891"/>
    </source>
</evidence>
<dbReference type="HAMAP" id="MF_01690">
    <property type="entry name" value="DapE"/>
    <property type="match status" value="1"/>
</dbReference>
<dbReference type="GO" id="GO:0009089">
    <property type="term" value="P:lysine biosynthetic process via diaminopimelate"/>
    <property type="evidence" value="ECO:0007669"/>
    <property type="project" value="UniProtKB-UniRule"/>
</dbReference>
<evidence type="ECO:0000313" key="17">
    <source>
        <dbReference type="EMBL" id="OOV88649.1"/>
    </source>
</evidence>
<dbReference type="FunFam" id="3.40.630.10:FF:000005">
    <property type="entry name" value="Succinyl-diaminopimelate desuccinylase"/>
    <property type="match status" value="1"/>
</dbReference>
<dbReference type="PANTHER" id="PTHR43808">
    <property type="entry name" value="ACETYLORNITHINE DEACETYLASE"/>
    <property type="match status" value="1"/>
</dbReference>
<dbReference type="GO" id="GO:0008777">
    <property type="term" value="F:acetylornithine deacetylase activity"/>
    <property type="evidence" value="ECO:0007669"/>
    <property type="project" value="TreeGrafter"/>
</dbReference>
<accession>A0A1T1HFM9</accession>
<dbReference type="GO" id="GO:0008270">
    <property type="term" value="F:zinc ion binding"/>
    <property type="evidence" value="ECO:0007669"/>
    <property type="project" value="UniProtKB-UniRule"/>
</dbReference>
<dbReference type="SUPFAM" id="SSF53187">
    <property type="entry name" value="Zn-dependent exopeptidases"/>
    <property type="match status" value="1"/>
</dbReference>
<gene>
    <name evidence="15" type="primary">dapE</name>
    <name evidence="17" type="ORF">BTA35_0203960</name>
</gene>
<protein>
    <recommendedName>
        <fullName evidence="5 15">Succinyl-diaminopimelate desuccinylase</fullName>
        <shortName evidence="15">SDAP desuccinylase</shortName>
        <ecNumber evidence="4 15">3.5.1.18</ecNumber>
    </recommendedName>
    <alternativeName>
        <fullName evidence="13 15">N-succinyl-LL-2,6-diaminoheptanedioate amidohydrolase</fullName>
    </alternativeName>
</protein>
<dbReference type="Pfam" id="PF07687">
    <property type="entry name" value="M20_dimer"/>
    <property type="match status" value="1"/>
</dbReference>
<comment type="catalytic activity">
    <reaction evidence="14 15">
        <text>N-succinyl-(2S,6S)-2,6-diaminopimelate + H2O = (2S,6S)-2,6-diaminopimelate + succinate</text>
        <dbReference type="Rhea" id="RHEA:22608"/>
        <dbReference type="ChEBI" id="CHEBI:15377"/>
        <dbReference type="ChEBI" id="CHEBI:30031"/>
        <dbReference type="ChEBI" id="CHEBI:57609"/>
        <dbReference type="ChEBI" id="CHEBI:58087"/>
        <dbReference type="EC" id="3.5.1.18"/>
    </reaction>
</comment>
<sequence length="382" mass="41332">MSQTEALTPTLQLAFDLISRHSVTPEDAGCQELMIERLEAIGFTVERLRFGNVDNFWARRGTEAPVLAFAGHTDVVPTGPEANWKHAPFEPVIDDKGMLYGRGAADMKGSLASMVVACEEFVAANPNHKGSIAFLITSDEEGPAVNGTVKVVEHLEARNEKMTWCIVGEPSSTHHTGDIIKNGRRGSLGAKLLVKGVQGHVAYPHLARNPIHQVAPALAELSAEHWDAGNEYFPATSFQISNINGGTGATNVIPGDVEVVFNFRFSTELTADQIKQRVHGILDKHELEYDLQWTLNGLPFLTPEGDLVDACRSAILEATHITTELSTSGGTSDGRFIAPTGTQVVELGPCNATIHKVNEHILADDLNKLTGIYQGVMARLLT</sequence>
<dbReference type="PROSITE" id="PS00759">
    <property type="entry name" value="ARGE_DAPE_CPG2_2"/>
    <property type="match status" value="1"/>
</dbReference>
<reference evidence="17" key="1">
    <citation type="submission" date="2017-02" db="EMBL/GenBank/DDBJ databases">
        <title>Draft Genome Sequence of the Salt Water Bacterium Oceanospirillum linum ATCC 11336.</title>
        <authorList>
            <person name="Trachtenberg A.M."/>
            <person name="Carney J.G."/>
            <person name="Linnane J.D."/>
            <person name="Rheaume B.A."/>
            <person name="Pitts N.L."/>
            <person name="Mykles D.L."/>
            <person name="Maclea K.S."/>
        </authorList>
    </citation>
    <scope>NUCLEOTIDE SEQUENCE [LARGE SCALE GENOMIC DNA]</scope>
    <source>
        <strain evidence="17">ATCC 11336</strain>
    </source>
</reference>
<keyword evidence="12 15" id="KW-0170">Cobalt</keyword>
<feature type="active site" evidence="15">
    <location>
        <position position="74"/>
    </location>
</feature>
<dbReference type="GO" id="GO:0009014">
    <property type="term" value="F:succinyl-diaminopimelate desuccinylase activity"/>
    <property type="evidence" value="ECO:0007669"/>
    <property type="project" value="UniProtKB-UniRule"/>
</dbReference>
<dbReference type="InterPro" id="IPR002933">
    <property type="entry name" value="Peptidase_M20"/>
</dbReference>
<evidence type="ECO:0000256" key="10">
    <source>
        <dbReference type="ARBA" id="ARBA00022915"/>
    </source>
</evidence>
<feature type="active site" description="Proton acceptor" evidence="15">
    <location>
        <position position="140"/>
    </location>
</feature>
<dbReference type="EC" id="3.5.1.18" evidence="4 15"/>
<feature type="binding site" evidence="15">
    <location>
        <position position="141"/>
    </location>
    <ligand>
        <name>Zn(2+)</name>
        <dbReference type="ChEBI" id="CHEBI:29105"/>
        <label>2</label>
    </ligand>
</feature>